<feature type="transmembrane region" description="Helical" evidence="1">
    <location>
        <begin position="78"/>
        <end position="101"/>
    </location>
</feature>
<evidence type="ECO:0000256" key="1">
    <source>
        <dbReference type="SAM" id="Phobius"/>
    </source>
</evidence>
<keyword evidence="1" id="KW-0812">Transmembrane</keyword>
<reference evidence="2 3" key="1">
    <citation type="submission" date="2023-09" db="EMBL/GenBank/DDBJ databases">
        <title>Description of three actinobacteria isolated from air of manufacturing shop in a pharmaceutical factory.</title>
        <authorList>
            <person name="Zhang D.-F."/>
        </authorList>
    </citation>
    <scope>NUCLEOTIDE SEQUENCE [LARGE SCALE GENOMIC DNA]</scope>
    <source>
        <strain evidence="2 3">LY-0111</strain>
    </source>
</reference>
<accession>A0ABU2DNI7</accession>
<dbReference type="RefSeq" id="WP_310547050.1">
    <property type="nucleotide sequence ID" value="NZ_JAVKGR010000001.1"/>
</dbReference>
<protein>
    <submittedName>
        <fullName evidence="2">DUF1345 domain-containing protein</fullName>
    </submittedName>
</protein>
<organism evidence="2 3">
    <name type="scientific">Nesterenkonia aerolata</name>
    <dbReference type="NCBI Taxonomy" id="3074079"/>
    <lineage>
        <taxon>Bacteria</taxon>
        <taxon>Bacillati</taxon>
        <taxon>Actinomycetota</taxon>
        <taxon>Actinomycetes</taxon>
        <taxon>Micrococcales</taxon>
        <taxon>Micrococcaceae</taxon>
        <taxon>Nesterenkonia</taxon>
    </lineage>
</organism>
<gene>
    <name evidence="2" type="ORF">RIL96_00560</name>
</gene>
<dbReference type="Proteomes" id="UP001251870">
    <property type="component" value="Unassembled WGS sequence"/>
</dbReference>
<dbReference type="InterPro" id="IPR009781">
    <property type="entry name" value="DUF1345"/>
</dbReference>
<evidence type="ECO:0000313" key="2">
    <source>
        <dbReference type="EMBL" id="MDR8018057.1"/>
    </source>
</evidence>
<name>A0ABU2DNI7_9MICC</name>
<evidence type="ECO:0000313" key="3">
    <source>
        <dbReference type="Proteomes" id="UP001251870"/>
    </source>
</evidence>
<sequence>MLGLLSVISAWAMMHFVFATRYAAMYYAAAQKDGSRLIDFNTEEDPCFVDFVYFSGTIGVSYAVSDTDVSSSAVRAVLVLHAVLSFFLSTVVLASTVNLVLQLAGHM</sequence>
<keyword evidence="1" id="KW-1133">Transmembrane helix</keyword>
<keyword evidence="1" id="KW-0472">Membrane</keyword>
<comment type="caution">
    <text evidence="2">The sequence shown here is derived from an EMBL/GenBank/DDBJ whole genome shotgun (WGS) entry which is preliminary data.</text>
</comment>
<proteinExistence type="predicted"/>
<dbReference type="EMBL" id="JAVKGR010000001">
    <property type="protein sequence ID" value="MDR8018057.1"/>
    <property type="molecule type" value="Genomic_DNA"/>
</dbReference>
<keyword evidence="3" id="KW-1185">Reference proteome</keyword>
<dbReference type="Pfam" id="PF07077">
    <property type="entry name" value="DUF1345"/>
    <property type="match status" value="1"/>
</dbReference>